<accession>A0A1H9FL10</accession>
<evidence type="ECO:0000256" key="1">
    <source>
        <dbReference type="ARBA" id="ARBA00023015"/>
    </source>
</evidence>
<keyword evidence="1" id="KW-0805">Transcription regulation</keyword>
<dbReference type="PROSITE" id="PS01124">
    <property type="entry name" value="HTH_ARAC_FAMILY_2"/>
    <property type="match status" value="1"/>
</dbReference>
<feature type="domain" description="HTH araC/xylS-type" evidence="4">
    <location>
        <begin position="219"/>
        <end position="320"/>
    </location>
</feature>
<organism evidence="5 6">
    <name type="scientific">Streptomyces radiopugnans</name>
    <dbReference type="NCBI Taxonomy" id="403935"/>
    <lineage>
        <taxon>Bacteria</taxon>
        <taxon>Bacillati</taxon>
        <taxon>Actinomycetota</taxon>
        <taxon>Actinomycetes</taxon>
        <taxon>Kitasatosporales</taxon>
        <taxon>Streptomycetaceae</taxon>
        <taxon>Streptomyces</taxon>
    </lineage>
</organism>
<name>A0A1H9FL10_9ACTN</name>
<dbReference type="SUPFAM" id="SSF46689">
    <property type="entry name" value="Homeodomain-like"/>
    <property type="match status" value="1"/>
</dbReference>
<keyword evidence="2 5" id="KW-0238">DNA-binding</keyword>
<evidence type="ECO:0000259" key="4">
    <source>
        <dbReference type="PROSITE" id="PS01124"/>
    </source>
</evidence>
<protein>
    <submittedName>
        <fullName evidence="5">AraC-type DNA-binding protein</fullName>
    </submittedName>
</protein>
<sequence>MVYETAFTSEDVPAAERFDRWRELVRRAHAPLEADSPHRADFRARVRVLGVGAVTVWPAEFRPAVLRRTPELVRRHDPRTVHVSLPLRGRLRVAREGRADGYGPGSLCVVDTSRPCEMWAGDGDGPYSGIGLEVPRDLLHLPPERLAGLTRHRLSAREGMGALLAQFLTTVAADSARYRPSDGPRLAAVAVDLLSALFAHTLESDHALPPEDQRRALLLRVKAHIRRHLHDPHLSPPAIAAAHHISLSHLHRLFRDEGSTVSAFLRDQRLRRIRQDLSDPALHRTPIHAVAARWGLTDPSAFSRAFRVAYGTSPSDHRQRALARGGAPAAVRGGLVANAAGR</sequence>
<evidence type="ECO:0000313" key="6">
    <source>
        <dbReference type="Proteomes" id="UP000199055"/>
    </source>
</evidence>
<dbReference type="GO" id="GO:0043565">
    <property type="term" value="F:sequence-specific DNA binding"/>
    <property type="evidence" value="ECO:0007669"/>
    <property type="project" value="InterPro"/>
</dbReference>
<dbReference type="Gene3D" id="1.10.10.60">
    <property type="entry name" value="Homeodomain-like"/>
    <property type="match status" value="1"/>
</dbReference>
<keyword evidence="6" id="KW-1185">Reference proteome</keyword>
<dbReference type="InterPro" id="IPR035418">
    <property type="entry name" value="AraC-bd_2"/>
</dbReference>
<dbReference type="PANTHER" id="PTHR46796:SF6">
    <property type="entry name" value="ARAC SUBFAMILY"/>
    <property type="match status" value="1"/>
</dbReference>
<evidence type="ECO:0000313" key="5">
    <source>
        <dbReference type="EMBL" id="SEQ38495.1"/>
    </source>
</evidence>
<reference evidence="5 6" key="1">
    <citation type="submission" date="2016-10" db="EMBL/GenBank/DDBJ databases">
        <authorList>
            <person name="de Groot N.N."/>
        </authorList>
    </citation>
    <scope>NUCLEOTIDE SEQUENCE [LARGE SCALE GENOMIC DNA]</scope>
    <source>
        <strain evidence="5 6">CGMCC 4.3519</strain>
    </source>
</reference>
<dbReference type="GO" id="GO:0003700">
    <property type="term" value="F:DNA-binding transcription factor activity"/>
    <property type="evidence" value="ECO:0007669"/>
    <property type="project" value="InterPro"/>
</dbReference>
<evidence type="ECO:0000256" key="2">
    <source>
        <dbReference type="ARBA" id="ARBA00023125"/>
    </source>
</evidence>
<dbReference type="RefSeq" id="WP_093659926.1">
    <property type="nucleotide sequence ID" value="NZ_FOET01000007.1"/>
</dbReference>
<dbReference type="STRING" id="403935.SAMN05216481_10762"/>
<keyword evidence="3" id="KW-0804">Transcription</keyword>
<dbReference type="Proteomes" id="UP000199055">
    <property type="component" value="Unassembled WGS sequence"/>
</dbReference>
<dbReference type="AlphaFoldDB" id="A0A1H9FL10"/>
<dbReference type="PANTHER" id="PTHR46796">
    <property type="entry name" value="HTH-TYPE TRANSCRIPTIONAL ACTIVATOR RHAS-RELATED"/>
    <property type="match status" value="1"/>
</dbReference>
<proteinExistence type="predicted"/>
<dbReference type="SMART" id="SM00342">
    <property type="entry name" value="HTH_ARAC"/>
    <property type="match status" value="1"/>
</dbReference>
<dbReference type="Pfam" id="PF12833">
    <property type="entry name" value="HTH_18"/>
    <property type="match status" value="1"/>
</dbReference>
<dbReference type="InterPro" id="IPR018060">
    <property type="entry name" value="HTH_AraC"/>
</dbReference>
<dbReference type="EMBL" id="FOET01000007">
    <property type="protein sequence ID" value="SEQ38495.1"/>
    <property type="molecule type" value="Genomic_DNA"/>
</dbReference>
<dbReference type="InterPro" id="IPR009057">
    <property type="entry name" value="Homeodomain-like_sf"/>
</dbReference>
<dbReference type="InterPro" id="IPR050204">
    <property type="entry name" value="AraC_XylS_family_regulators"/>
</dbReference>
<gene>
    <name evidence="5" type="ORF">SAMN05216481_10762</name>
</gene>
<evidence type="ECO:0000256" key="3">
    <source>
        <dbReference type="ARBA" id="ARBA00023163"/>
    </source>
</evidence>
<dbReference type="Pfam" id="PF14525">
    <property type="entry name" value="AraC_binding_2"/>
    <property type="match status" value="1"/>
</dbReference>